<feature type="transmembrane region" description="Helical" evidence="6">
    <location>
        <begin position="21"/>
        <end position="42"/>
    </location>
</feature>
<feature type="transmembrane region" description="Helical" evidence="6">
    <location>
        <begin position="387"/>
        <end position="411"/>
    </location>
</feature>
<accession>A0AA37BKQ6</accession>
<feature type="transmembrane region" description="Helical" evidence="6">
    <location>
        <begin position="184"/>
        <end position="202"/>
    </location>
</feature>
<feature type="transmembrane region" description="Helical" evidence="6">
    <location>
        <begin position="113"/>
        <end position="134"/>
    </location>
</feature>
<gene>
    <name evidence="8" type="ORF">GCM10010126_50410</name>
</gene>
<dbReference type="PROSITE" id="PS50850">
    <property type="entry name" value="MFS"/>
    <property type="match status" value="1"/>
</dbReference>
<evidence type="ECO:0000256" key="6">
    <source>
        <dbReference type="SAM" id="Phobius"/>
    </source>
</evidence>
<comment type="caution">
    <text evidence="8">The sequence shown here is derived from an EMBL/GenBank/DDBJ whole genome shotgun (WGS) entry which is preliminary data.</text>
</comment>
<feature type="transmembrane region" description="Helical" evidence="6">
    <location>
        <begin position="324"/>
        <end position="348"/>
    </location>
</feature>
<evidence type="ECO:0000256" key="3">
    <source>
        <dbReference type="ARBA" id="ARBA00022989"/>
    </source>
</evidence>
<reference evidence="8" key="1">
    <citation type="journal article" date="2014" name="Int. J. Syst. Evol. Microbiol.">
        <title>Complete genome sequence of Corynebacterium casei LMG S-19264T (=DSM 44701T), isolated from a smear-ripened cheese.</title>
        <authorList>
            <consortium name="US DOE Joint Genome Institute (JGI-PGF)"/>
            <person name="Walter F."/>
            <person name="Albersmeier A."/>
            <person name="Kalinowski J."/>
            <person name="Ruckert C."/>
        </authorList>
    </citation>
    <scope>NUCLEOTIDE SEQUENCE</scope>
    <source>
        <strain evidence="8">JCM 3093</strain>
    </source>
</reference>
<feature type="transmembrane region" description="Helical" evidence="6">
    <location>
        <begin position="446"/>
        <end position="465"/>
    </location>
</feature>
<protein>
    <recommendedName>
        <fullName evidence="7">Major facilitator superfamily (MFS) profile domain-containing protein</fullName>
    </recommendedName>
</protein>
<dbReference type="GO" id="GO:0022857">
    <property type="term" value="F:transmembrane transporter activity"/>
    <property type="evidence" value="ECO:0007669"/>
    <property type="project" value="InterPro"/>
</dbReference>
<keyword evidence="4 6" id="KW-0472">Membrane</keyword>
<organism evidence="8 9">
    <name type="scientific">Planomonospora parontospora</name>
    <dbReference type="NCBI Taxonomy" id="58119"/>
    <lineage>
        <taxon>Bacteria</taxon>
        <taxon>Bacillati</taxon>
        <taxon>Actinomycetota</taxon>
        <taxon>Actinomycetes</taxon>
        <taxon>Streptosporangiales</taxon>
        <taxon>Streptosporangiaceae</taxon>
        <taxon>Planomonospora</taxon>
    </lineage>
</organism>
<evidence type="ECO:0000256" key="4">
    <source>
        <dbReference type="ARBA" id="ARBA00023136"/>
    </source>
</evidence>
<dbReference type="EMBL" id="BMQD01000017">
    <property type="protein sequence ID" value="GGK85097.1"/>
    <property type="molecule type" value="Genomic_DNA"/>
</dbReference>
<evidence type="ECO:0000256" key="2">
    <source>
        <dbReference type="ARBA" id="ARBA00022692"/>
    </source>
</evidence>
<evidence type="ECO:0000313" key="8">
    <source>
        <dbReference type="EMBL" id="GGK85097.1"/>
    </source>
</evidence>
<dbReference type="Pfam" id="PF07690">
    <property type="entry name" value="MFS_1"/>
    <property type="match status" value="1"/>
</dbReference>
<name>A0AA37BKQ6_9ACTN</name>
<reference evidence="8" key="2">
    <citation type="submission" date="2022-09" db="EMBL/GenBank/DDBJ databases">
        <authorList>
            <person name="Sun Q."/>
            <person name="Ohkuma M."/>
        </authorList>
    </citation>
    <scope>NUCLEOTIDE SEQUENCE</scope>
    <source>
        <strain evidence="8">JCM 3093</strain>
    </source>
</reference>
<sequence length="468" mass="45782">MSPDISPPGPDRVAAVQRRTLGVLTAAQITSGMGVAVSFTLSSVLVARLSGSEALGGLAGTAGVLGAALLALPTAKASGRGGRRTGLTLAYGCAALGCLISVIAVTAGSWPLLLAGLVLFGGGSAGNLASRYSATDLSPAGHSARHLSWVVWAATVGSVAGPNLAEPADQIGQRLGLAPGAGPFVLALLGFLLALGILTAGLRPDPLVLARSLAASARSTGTAPGATASASTGPVPPSAAATPAGPAHGGPTAPVTSPAAAPSSPAVETVAAVKPAGTLRTAWRTLLDSPVALRAMAAIAVSHTAMVSIMSMTPVHLDHHGASVSVIGLVISLHIAGMYLLSPVVGWLADRIGRVRVLVLGMALLLAASVLAGTAGEHDVPRVTAGLVLLGVGWSCGLVSGSAMLTDAVPLARRPAVQGLSDLVMNVCGAAGTVVAGVIVQALSYGVLGTAVAALVTATGAWLALARR</sequence>
<feature type="transmembrane region" description="Helical" evidence="6">
    <location>
        <begin position="54"/>
        <end position="75"/>
    </location>
</feature>
<evidence type="ECO:0000259" key="7">
    <source>
        <dbReference type="PROSITE" id="PS50850"/>
    </source>
</evidence>
<dbReference type="GO" id="GO:0005886">
    <property type="term" value="C:plasma membrane"/>
    <property type="evidence" value="ECO:0007669"/>
    <property type="project" value="UniProtKB-SubCell"/>
</dbReference>
<dbReference type="PANTHER" id="PTHR23534">
    <property type="entry name" value="MFS PERMEASE"/>
    <property type="match status" value="1"/>
</dbReference>
<feature type="region of interest" description="Disordered" evidence="5">
    <location>
        <begin position="220"/>
        <end position="262"/>
    </location>
</feature>
<feature type="domain" description="Major facilitator superfamily (MFS) profile" evidence="7">
    <location>
        <begin position="291"/>
        <end position="468"/>
    </location>
</feature>
<keyword evidence="2 6" id="KW-0812">Transmembrane</keyword>
<dbReference type="InterPro" id="IPR020846">
    <property type="entry name" value="MFS_dom"/>
</dbReference>
<feature type="transmembrane region" description="Helical" evidence="6">
    <location>
        <begin position="87"/>
        <end position="107"/>
    </location>
</feature>
<evidence type="ECO:0000256" key="5">
    <source>
        <dbReference type="SAM" id="MobiDB-lite"/>
    </source>
</evidence>
<dbReference type="InterPro" id="IPR011701">
    <property type="entry name" value="MFS"/>
</dbReference>
<dbReference type="Gene3D" id="1.20.1250.20">
    <property type="entry name" value="MFS general substrate transporter like domains"/>
    <property type="match status" value="2"/>
</dbReference>
<evidence type="ECO:0000313" key="9">
    <source>
        <dbReference type="Proteomes" id="UP000627984"/>
    </source>
</evidence>
<dbReference type="SUPFAM" id="SSF103473">
    <property type="entry name" value="MFS general substrate transporter"/>
    <property type="match status" value="1"/>
</dbReference>
<dbReference type="Proteomes" id="UP000627984">
    <property type="component" value="Unassembled WGS sequence"/>
</dbReference>
<dbReference type="AlphaFoldDB" id="A0AA37BKQ6"/>
<comment type="subcellular location">
    <subcellularLocation>
        <location evidence="1">Cell membrane</location>
        <topology evidence="1">Multi-pass membrane protein</topology>
    </subcellularLocation>
</comment>
<proteinExistence type="predicted"/>
<feature type="transmembrane region" description="Helical" evidence="6">
    <location>
        <begin position="146"/>
        <end position="164"/>
    </location>
</feature>
<keyword evidence="3 6" id="KW-1133">Transmembrane helix</keyword>
<dbReference type="InterPro" id="IPR036259">
    <property type="entry name" value="MFS_trans_sf"/>
</dbReference>
<feature type="transmembrane region" description="Helical" evidence="6">
    <location>
        <begin position="355"/>
        <end position="375"/>
    </location>
</feature>
<feature type="transmembrane region" description="Helical" evidence="6">
    <location>
        <begin position="423"/>
        <end position="440"/>
    </location>
</feature>
<dbReference type="PANTHER" id="PTHR23534:SF1">
    <property type="entry name" value="MAJOR FACILITATOR SUPERFAMILY PROTEIN"/>
    <property type="match status" value="1"/>
</dbReference>
<feature type="transmembrane region" description="Helical" evidence="6">
    <location>
        <begin position="291"/>
        <end position="312"/>
    </location>
</feature>
<evidence type="ECO:0000256" key="1">
    <source>
        <dbReference type="ARBA" id="ARBA00004651"/>
    </source>
</evidence>